<dbReference type="PANTHER" id="PTHR14218:SF15">
    <property type="entry name" value="TRIPEPTIDYL-PEPTIDASE 1"/>
    <property type="match status" value="1"/>
</dbReference>
<dbReference type="Gene3D" id="3.40.50.200">
    <property type="entry name" value="Peptidase S8/S53 domain"/>
    <property type="match status" value="1"/>
</dbReference>
<proteinExistence type="predicted"/>
<dbReference type="InterPro" id="IPR050819">
    <property type="entry name" value="Tripeptidyl-peptidase_I"/>
</dbReference>
<feature type="chain" id="PRO_5046545744" description="Peptidase S53 domain-containing protein" evidence="1">
    <location>
        <begin position="42"/>
        <end position="415"/>
    </location>
</feature>
<dbReference type="InterPro" id="IPR030400">
    <property type="entry name" value="Sedolisin_dom"/>
</dbReference>
<dbReference type="PROSITE" id="PS51695">
    <property type="entry name" value="SEDOLISIN"/>
    <property type="match status" value="1"/>
</dbReference>
<name>A0ABS9U467_9MICC</name>
<gene>
    <name evidence="3" type="ORF">L0M17_16125</name>
</gene>
<organism evidence="3 4">
    <name type="scientific">Sinomonas terrae</name>
    <dbReference type="NCBI Taxonomy" id="2908838"/>
    <lineage>
        <taxon>Bacteria</taxon>
        <taxon>Bacillati</taxon>
        <taxon>Actinomycetota</taxon>
        <taxon>Actinomycetes</taxon>
        <taxon>Micrococcales</taxon>
        <taxon>Micrococcaceae</taxon>
        <taxon>Sinomonas</taxon>
    </lineage>
</organism>
<keyword evidence="4" id="KW-1185">Reference proteome</keyword>
<dbReference type="EMBL" id="JAKZBV010000001">
    <property type="protein sequence ID" value="MCH6471487.1"/>
    <property type="molecule type" value="Genomic_DNA"/>
</dbReference>
<accession>A0ABS9U467</accession>
<evidence type="ECO:0000313" key="3">
    <source>
        <dbReference type="EMBL" id="MCH6471487.1"/>
    </source>
</evidence>
<reference evidence="3 4" key="1">
    <citation type="submission" date="2022-03" db="EMBL/GenBank/DDBJ databases">
        <title>Sinomonas sp. isolated from a soil.</title>
        <authorList>
            <person name="Han J."/>
            <person name="Kim D.-U."/>
        </authorList>
    </citation>
    <scope>NUCLEOTIDE SEQUENCE [LARGE SCALE GENOMIC DNA]</scope>
    <source>
        <strain evidence="3 4">5-5</strain>
    </source>
</reference>
<dbReference type="PANTHER" id="PTHR14218">
    <property type="entry name" value="PROTEASE S8 TRIPEPTIDYL PEPTIDASE I CLN2"/>
    <property type="match status" value="1"/>
</dbReference>
<feature type="signal peptide" evidence="1">
    <location>
        <begin position="1"/>
        <end position="41"/>
    </location>
</feature>
<dbReference type="SUPFAM" id="SSF52743">
    <property type="entry name" value="Subtilisin-like"/>
    <property type="match status" value="1"/>
</dbReference>
<evidence type="ECO:0000259" key="2">
    <source>
        <dbReference type="PROSITE" id="PS51695"/>
    </source>
</evidence>
<evidence type="ECO:0000313" key="4">
    <source>
        <dbReference type="Proteomes" id="UP001202922"/>
    </source>
</evidence>
<comment type="caution">
    <text evidence="3">The sequence shown here is derived from an EMBL/GenBank/DDBJ whole genome shotgun (WGS) entry which is preliminary data.</text>
</comment>
<feature type="domain" description="Peptidase S53" evidence="2">
    <location>
        <begin position="87"/>
        <end position="415"/>
    </location>
</feature>
<evidence type="ECO:0000256" key="1">
    <source>
        <dbReference type="SAM" id="SignalP"/>
    </source>
</evidence>
<dbReference type="RefSeq" id="WP_241055304.1">
    <property type="nucleotide sequence ID" value="NZ_JAKZBV010000001.1"/>
</dbReference>
<keyword evidence="1" id="KW-0732">Signal</keyword>
<protein>
    <recommendedName>
        <fullName evidence="2">Peptidase S53 domain-containing protein</fullName>
    </recommendedName>
</protein>
<sequence length="415" mass="41311">MRASTFLDPKGALPIRKLLSAVGLALLVAVGLFAGSSAATAAPSAQALEHSAKVCSLPAAGQAACTARIVTDAKGHTLTTTAPPATALTPAQLQSAYKLTGTASGGRTVAIVDAYGYPNLANDLANYRKQFGLPSCTTSTGCLRVLNETGGTRPPAFNLGWAQEQALDVDAVSAACPDCKIVVVQASSTSFADLGTAEQTAAKQPGVVAISNSYGGSDASDATYGKYYNFPGIAVTASAGDSGYQGAAYPATSSYVTAVGGTSLVKSSTTRGWSESVWSGTGSGCSSYNTALAAAATAGTGCAKRAMNDVAAVADPNNGGLAVLYPTSSTASSWGQFGGTSEASPIIASVYALSGNTGSKTSGIYANSIPYAHTASLFDVTSGSNGTCTTTQWCTARAGWDGPTGLGTPNGIGAF</sequence>
<dbReference type="Proteomes" id="UP001202922">
    <property type="component" value="Unassembled WGS sequence"/>
</dbReference>
<dbReference type="InterPro" id="IPR036852">
    <property type="entry name" value="Peptidase_S8/S53_dom_sf"/>
</dbReference>